<dbReference type="SMART" id="SM00198">
    <property type="entry name" value="SCP"/>
    <property type="match status" value="1"/>
</dbReference>
<evidence type="ECO:0000313" key="7">
    <source>
        <dbReference type="EnsemblPlants" id="AUR62027037-RA:cds"/>
    </source>
</evidence>
<accession>A0A803MC44</accession>
<keyword evidence="4" id="KW-1015">Disulfide bond</keyword>
<evidence type="ECO:0000256" key="5">
    <source>
        <dbReference type="SAM" id="SignalP"/>
    </source>
</evidence>
<proteinExistence type="inferred from homology"/>
<comment type="similarity">
    <text evidence="1">Belongs to the CRISP family.</text>
</comment>
<feature type="chain" id="PRO_5030648259" description="SCP domain-containing protein" evidence="5">
    <location>
        <begin position="31"/>
        <end position="168"/>
    </location>
</feature>
<dbReference type="InterPro" id="IPR035940">
    <property type="entry name" value="CAP_sf"/>
</dbReference>
<dbReference type="PROSITE" id="PS01010">
    <property type="entry name" value="CRISP_2"/>
    <property type="match status" value="1"/>
</dbReference>
<dbReference type="KEGG" id="cqi:110740006"/>
<organism evidence="7 8">
    <name type="scientific">Chenopodium quinoa</name>
    <name type="common">Quinoa</name>
    <dbReference type="NCBI Taxonomy" id="63459"/>
    <lineage>
        <taxon>Eukaryota</taxon>
        <taxon>Viridiplantae</taxon>
        <taxon>Streptophyta</taxon>
        <taxon>Embryophyta</taxon>
        <taxon>Tracheophyta</taxon>
        <taxon>Spermatophyta</taxon>
        <taxon>Magnoliopsida</taxon>
        <taxon>eudicotyledons</taxon>
        <taxon>Gunneridae</taxon>
        <taxon>Pentapetalae</taxon>
        <taxon>Caryophyllales</taxon>
        <taxon>Chenopodiaceae</taxon>
        <taxon>Chenopodioideae</taxon>
        <taxon>Atripliceae</taxon>
        <taxon>Chenopodium</taxon>
    </lineage>
</organism>
<evidence type="ECO:0000256" key="2">
    <source>
        <dbReference type="ARBA" id="ARBA00022729"/>
    </source>
</evidence>
<evidence type="ECO:0000259" key="6">
    <source>
        <dbReference type="SMART" id="SM00198"/>
    </source>
</evidence>
<dbReference type="PRINTS" id="PR00837">
    <property type="entry name" value="V5TPXLIKE"/>
</dbReference>
<gene>
    <name evidence="7" type="primary">LOC110740006</name>
</gene>
<keyword evidence="2 5" id="KW-0732">Signal</keyword>
<dbReference type="Proteomes" id="UP000596660">
    <property type="component" value="Unplaced"/>
</dbReference>
<reference evidence="7" key="2">
    <citation type="submission" date="2021-03" db="UniProtKB">
        <authorList>
            <consortium name="EnsemblPlants"/>
        </authorList>
    </citation>
    <scope>IDENTIFICATION</scope>
</reference>
<dbReference type="EnsemblPlants" id="AUR62027037-RA">
    <property type="protein sequence ID" value="AUR62027037-RA:cds"/>
    <property type="gene ID" value="AUR62027037"/>
</dbReference>
<evidence type="ECO:0000256" key="3">
    <source>
        <dbReference type="ARBA" id="ARBA00022821"/>
    </source>
</evidence>
<dbReference type="Gramene" id="AUR62027037-RA">
    <property type="protein sequence ID" value="AUR62027037-RA:cds"/>
    <property type="gene ID" value="AUR62027037"/>
</dbReference>
<dbReference type="InterPro" id="IPR018244">
    <property type="entry name" value="Allrgn_V5/Tpx1_CS"/>
</dbReference>
<dbReference type="GO" id="GO:0098542">
    <property type="term" value="P:defense response to other organism"/>
    <property type="evidence" value="ECO:0007669"/>
    <property type="project" value="UniProtKB-ARBA"/>
</dbReference>
<dbReference type="InterPro" id="IPR014044">
    <property type="entry name" value="CAP_dom"/>
</dbReference>
<reference evidence="7" key="1">
    <citation type="journal article" date="2017" name="Nature">
        <title>The genome of Chenopodium quinoa.</title>
        <authorList>
            <person name="Jarvis D.E."/>
            <person name="Ho Y.S."/>
            <person name="Lightfoot D.J."/>
            <person name="Schmoeckel S.M."/>
            <person name="Li B."/>
            <person name="Borm T.J.A."/>
            <person name="Ohyanagi H."/>
            <person name="Mineta K."/>
            <person name="Michell C.T."/>
            <person name="Saber N."/>
            <person name="Kharbatia N.M."/>
            <person name="Rupper R.R."/>
            <person name="Sharp A.R."/>
            <person name="Dally N."/>
            <person name="Boughton B.A."/>
            <person name="Woo Y.H."/>
            <person name="Gao G."/>
            <person name="Schijlen E.G.W.M."/>
            <person name="Guo X."/>
            <person name="Momin A.A."/>
            <person name="Negrao S."/>
            <person name="Al-Babili S."/>
            <person name="Gehring C."/>
            <person name="Roessner U."/>
            <person name="Jung C."/>
            <person name="Murphy K."/>
            <person name="Arold S.T."/>
            <person name="Gojobori T."/>
            <person name="van der Linden C.G."/>
            <person name="van Loo E.N."/>
            <person name="Jellen E.N."/>
            <person name="Maughan P.J."/>
            <person name="Tester M."/>
        </authorList>
    </citation>
    <scope>NUCLEOTIDE SEQUENCE [LARGE SCALE GENOMIC DNA]</scope>
    <source>
        <strain evidence="7">cv. PI 614886</strain>
    </source>
</reference>
<dbReference type="GO" id="GO:0005576">
    <property type="term" value="C:extracellular region"/>
    <property type="evidence" value="ECO:0007669"/>
    <property type="project" value="InterPro"/>
</dbReference>
<dbReference type="AlphaFoldDB" id="A0A803MC44"/>
<dbReference type="Gene3D" id="3.40.33.10">
    <property type="entry name" value="CAP"/>
    <property type="match status" value="1"/>
</dbReference>
<dbReference type="SUPFAM" id="SSF55797">
    <property type="entry name" value="PR-1-like"/>
    <property type="match status" value="1"/>
</dbReference>
<evidence type="ECO:0000313" key="8">
    <source>
        <dbReference type="Proteomes" id="UP000596660"/>
    </source>
</evidence>
<dbReference type="OrthoDB" id="337038at2759"/>
<keyword evidence="8" id="KW-1185">Reference proteome</keyword>
<dbReference type="CDD" id="cd05381">
    <property type="entry name" value="CAP_PR-1"/>
    <property type="match status" value="1"/>
</dbReference>
<dbReference type="PANTHER" id="PTHR10334">
    <property type="entry name" value="CYSTEINE-RICH SECRETORY PROTEIN-RELATED"/>
    <property type="match status" value="1"/>
</dbReference>
<dbReference type="Pfam" id="PF00188">
    <property type="entry name" value="CAP"/>
    <property type="match status" value="1"/>
</dbReference>
<feature type="domain" description="SCP" evidence="6">
    <location>
        <begin position="32"/>
        <end position="164"/>
    </location>
</feature>
<dbReference type="FunFam" id="3.40.33.10:FF:000006">
    <property type="entry name" value="Putative pathogenesis-related protein 1"/>
    <property type="match status" value="1"/>
</dbReference>
<feature type="signal peptide" evidence="5">
    <location>
        <begin position="1"/>
        <end position="30"/>
    </location>
</feature>
<evidence type="ECO:0000256" key="4">
    <source>
        <dbReference type="ARBA" id="ARBA00023157"/>
    </source>
</evidence>
<name>A0A803MC44_CHEQI</name>
<dbReference type="InterPro" id="IPR001283">
    <property type="entry name" value="CRISP-related"/>
</dbReference>
<dbReference type="OMA" id="WIDEKRY"/>
<sequence>MCKSLSKSSTLTTFSCLIIATVAFVQICHAQNSPQDYLDAHNAARAEVGVVNIEWDSTLASYARRYALSRVDDCALLRSNGPYGENLAVSSNPLFTGTDAVELWLQQKVDYDYSSNTCAIGADCLTYTQLVWHDSVNVGCARVQCVNGWIFVMCSYNPPGNIIGQRPF</sequence>
<dbReference type="GeneID" id="110740006"/>
<dbReference type="RefSeq" id="XP_021776182.1">
    <property type="nucleotide sequence ID" value="XM_021920490.1"/>
</dbReference>
<evidence type="ECO:0000256" key="1">
    <source>
        <dbReference type="ARBA" id="ARBA00009923"/>
    </source>
</evidence>
<keyword evidence="3" id="KW-0611">Plant defense</keyword>
<protein>
    <recommendedName>
        <fullName evidence="6">SCP domain-containing protein</fullName>
    </recommendedName>
</protein>